<dbReference type="InterPro" id="IPR041664">
    <property type="entry name" value="AAA_16"/>
</dbReference>
<dbReference type="CDD" id="cd06170">
    <property type="entry name" value="LuxR_C_like"/>
    <property type="match status" value="1"/>
</dbReference>
<dbReference type="Gene3D" id="1.10.10.10">
    <property type="entry name" value="Winged helix-like DNA-binding domain superfamily/Winged helix DNA-binding domain"/>
    <property type="match status" value="1"/>
</dbReference>
<dbReference type="PANTHER" id="PTHR16305">
    <property type="entry name" value="TESTICULAR SOLUBLE ADENYLYL CYCLASE"/>
    <property type="match status" value="1"/>
</dbReference>
<dbReference type="PRINTS" id="PR00038">
    <property type="entry name" value="HTHLUXR"/>
</dbReference>
<gene>
    <name evidence="4" type="ORF">HD597_008606</name>
</gene>
<dbReference type="PANTHER" id="PTHR16305:SF35">
    <property type="entry name" value="TRANSCRIPTIONAL ACTIVATOR DOMAIN"/>
    <property type="match status" value="1"/>
</dbReference>
<keyword evidence="4" id="KW-0238">DNA-binding</keyword>
<keyword evidence="5" id="KW-1185">Reference proteome</keyword>
<dbReference type="AlphaFoldDB" id="A0A9X2K993"/>
<dbReference type="SUPFAM" id="SSF52540">
    <property type="entry name" value="P-loop containing nucleoside triphosphate hydrolases"/>
    <property type="match status" value="1"/>
</dbReference>
<dbReference type="RefSeq" id="WP_253751041.1">
    <property type="nucleotide sequence ID" value="NZ_BAABKA010000064.1"/>
</dbReference>
<dbReference type="GO" id="GO:0006355">
    <property type="term" value="P:regulation of DNA-templated transcription"/>
    <property type="evidence" value="ECO:0007669"/>
    <property type="project" value="InterPro"/>
</dbReference>
<dbReference type="InterPro" id="IPR036388">
    <property type="entry name" value="WH-like_DNA-bd_sf"/>
</dbReference>
<organism evidence="4 5">
    <name type="scientific">Nonomuraea thailandensis</name>
    <dbReference type="NCBI Taxonomy" id="1188745"/>
    <lineage>
        <taxon>Bacteria</taxon>
        <taxon>Bacillati</taxon>
        <taxon>Actinomycetota</taxon>
        <taxon>Actinomycetes</taxon>
        <taxon>Streptosporangiales</taxon>
        <taxon>Streptosporangiaceae</taxon>
        <taxon>Nonomuraea</taxon>
    </lineage>
</organism>
<comment type="caution">
    <text evidence="4">The sequence shown here is derived from an EMBL/GenBank/DDBJ whole genome shotgun (WGS) entry which is preliminary data.</text>
</comment>
<dbReference type="GO" id="GO:0004016">
    <property type="term" value="F:adenylate cyclase activity"/>
    <property type="evidence" value="ECO:0007669"/>
    <property type="project" value="TreeGrafter"/>
</dbReference>
<keyword evidence="2" id="KW-0067">ATP-binding</keyword>
<dbReference type="Proteomes" id="UP001139648">
    <property type="component" value="Unassembled WGS sequence"/>
</dbReference>
<feature type="domain" description="HTH luxR-type" evidence="3">
    <location>
        <begin position="889"/>
        <end position="954"/>
    </location>
</feature>
<dbReference type="InterPro" id="IPR016032">
    <property type="entry name" value="Sig_transdc_resp-reg_C-effctor"/>
</dbReference>
<dbReference type="SMART" id="SM00421">
    <property type="entry name" value="HTH_LUXR"/>
    <property type="match status" value="1"/>
</dbReference>
<dbReference type="InterPro" id="IPR027417">
    <property type="entry name" value="P-loop_NTPase"/>
</dbReference>
<protein>
    <submittedName>
        <fullName evidence="4">DNA-binding CsgD family transcriptional regulator/tetratricopeptide (TPR) repeat protein</fullName>
    </submittedName>
</protein>
<dbReference type="GO" id="GO:0005524">
    <property type="term" value="F:ATP binding"/>
    <property type="evidence" value="ECO:0007669"/>
    <property type="project" value="UniProtKB-KW"/>
</dbReference>
<evidence type="ECO:0000313" key="4">
    <source>
        <dbReference type="EMBL" id="MCP2361586.1"/>
    </source>
</evidence>
<dbReference type="EMBL" id="JAMZEB010000002">
    <property type="protein sequence ID" value="MCP2361586.1"/>
    <property type="molecule type" value="Genomic_DNA"/>
</dbReference>
<dbReference type="GO" id="GO:0005737">
    <property type="term" value="C:cytoplasm"/>
    <property type="evidence" value="ECO:0007669"/>
    <property type="project" value="TreeGrafter"/>
</dbReference>
<name>A0A9X2K993_9ACTN</name>
<evidence type="ECO:0000256" key="2">
    <source>
        <dbReference type="ARBA" id="ARBA00022840"/>
    </source>
</evidence>
<dbReference type="InterPro" id="IPR000792">
    <property type="entry name" value="Tscrpt_reg_LuxR_C"/>
</dbReference>
<keyword evidence="1" id="KW-0547">Nucleotide-binding</keyword>
<accession>A0A9X2K993</accession>
<dbReference type="GO" id="GO:0003677">
    <property type="term" value="F:DNA binding"/>
    <property type="evidence" value="ECO:0007669"/>
    <property type="project" value="UniProtKB-KW"/>
</dbReference>
<reference evidence="4" key="1">
    <citation type="submission" date="2022-06" db="EMBL/GenBank/DDBJ databases">
        <title>Sequencing the genomes of 1000 actinobacteria strains.</title>
        <authorList>
            <person name="Klenk H.-P."/>
        </authorList>
    </citation>
    <scope>NUCLEOTIDE SEQUENCE</scope>
    <source>
        <strain evidence="4">DSM 46694</strain>
    </source>
</reference>
<dbReference type="SUPFAM" id="SSF46894">
    <property type="entry name" value="C-terminal effector domain of the bipartite response regulators"/>
    <property type="match status" value="1"/>
</dbReference>
<dbReference type="Pfam" id="PF13191">
    <property type="entry name" value="AAA_16"/>
    <property type="match status" value="1"/>
</dbReference>
<proteinExistence type="predicted"/>
<evidence type="ECO:0000259" key="3">
    <source>
        <dbReference type="PROSITE" id="PS50043"/>
    </source>
</evidence>
<evidence type="ECO:0000313" key="5">
    <source>
        <dbReference type="Proteomes" id="UP001139648"/>
    </source>
</evidence>
<dbReference type="PROSITE" id="PS50043">
    <property type="entry name" value="HTH_LUXR_2"/>
    <property type="match status" value="1"/>
</dbReference>
<evidence type="ECO:0000256" key="1">
    <source>
        <dbReference type="ARBA" id="ARBA00022741"/>
    </source>
</evidence>
<sequence>MKRAAGRVVSPVLIAREAELEQLTATVVAAPSVSVVEGEAGIGKSRLVAELSARPELAGRRLLTGGCGQVREPFPLGPLVEALRGRAADLEGVPLSPVAGSLRALLPELGGVLPEPLPPLEDRAAERHRLFRGLTDVLAALGPSLLVVEDLHWGDEQTIEFLGYLVRALPETLSVVLTYRGEEADAALRAVTGRPPDTVGHEHLVLGPLDVTATRALAAAILGAEEVSAEFAEHLCTRSSGLPLAIQELLALLRSRGALIRWEGGWARRALDELDVPAGVLTSVRERVAALPEGARAVLHAAAVLQIEVPAAVLVQVAGMPDVEALDASLDSGLLTEQDGMVGFRHVLAAQAVYEGIPLGRRRSLHALAAQAVRALHPVPLGQVAHHLRHAGKPEEWVEAAVTAAEHATTLGNDAEAARLLENVLRQADLEPLRRAALTIRLGWVAINVLRVPAITELLAEAIQRDLPRRVRGELRLLLALNIDVTRVDQSRLRQSFEDAVGDLEELPAYAAWAMVGLAHPGITDRPLDERMAWLERALATLPADGDRGTRLLVLGKIAMLFVLYGDPRWTEATDRLLAETGGRPVTKQEGVAYNSVGGTAMVTGHHRAALRLLRAALDSGPASPLEEFRLRLDIAMVNYLSGSWDVLRPEIEALRDDHGHRPAERIQLNSVAACLAVAPGHLDAAYSQLLEVIREAHARGDSDVLPLPVSMLLRLATARGAAEPALAETAEAVTRWEGRDFWPVGVRAVPALAEAMVSAGRPDAAAELADRYEARLRGLDAPLAAPALAHTRGLLDMAAARWDRAAERLAGAADAYALLPAAYEAAQAREHIAACRFELGDPAAEGALQQAMSAYTRLDARWDLDRATRLGRRWGLRPVTRVRPAGSGPQSVPGLSARQVQVARLAAAGLTNQEIARQMFLSPKTVDKHLGVAMRKLDARSRTELARLLAEHGGSEHGGS</sequence>
<dbReference type="Pfam" id="PF00196">
    <property type="entry name" value="GerE"/>
    <property type="match status" value="1"/>
</dbReference>